<reference evidence="5" key="2">
    <citation type="journal article" date="2014" name="ISME J.">
        <title>Microbial stratification in low pH oxic and suboxic macroscopic growths along an acid mine drainage.</title>
        <authorList>
            <person name="Mendez-Garcia C."/>
            <person name="Mesa V."/>
            <person name="Sprenger R.R."/>
            <person name="Richter M."/>
            <person name="Diez M.S."/>
            <person name="Solano J."/>
            <person name="Bargiela R."/>
            <person name="Golyshina O.V."/>
            <person name="Manteca A."/>
            <person name="Ramos J.L."/>
            <person name="Gallego J.R."/>
            <person name="Llorente I."/>
            <person name="Martins Dos Santos V.A."/>
            <person name="Jensen O.N."/>
            <person name="Pelaez A.I."/>
            <person name="Sanchez J."/>
            <person name="Ferrer M."/>
        </authorList>
    </citation>
    <scope>NUCLEOTIDE SEQUENCE</scope>
</reference>
<protein>
    <submittedName>
        <fullName evidence="5">FixC protein</fullName>
    </submittedName>
</protein>
<dbReference type="InterPro" id="IPR036188">
    <property type="entry name" value="FAD/NAD-bd_sf"/>
</dbReference>
<feature type="non-terminal residue" evidence="5">
    <location>
        <position position="1"/>
    </location>
</feature>
<organism evidence="5">
    <name type="scientific">mine drainage metagenome</name>
    <dbReference type="NCBI Taxonomy" id="410659"/>
    <lineage>
        <taxon>unclassified sequences</taxon>
        <taxon>metagenomes</taxon>
        <taxon>ecological metagenomes</taxon>
    </lineage>
</organism>
<comment type="cofactor">
    <cofactor evidence="1">
        <name>FAD</name>
        <dbReference type="ChEBI" id="CHEBI:57692"/>
    </cofactor>
</comment>
<keyword evidence="2" id="KW-0285">Flavoprotein</keyword>
<dbReference type="Gene3D" id="3.50.50.60">
    <property type="entry name" value="FAD/NAD(P)-binding domain"/>
    <property type="match status" value="1"/>
</dbReference>
<gene>
    <name evidence="5" type="ORF">B1B_19619</name>
</gene>
<dbReference type="EMBL" id="AUZY01013187">
    <property type="protein sequence ID" value="EQD26271.1"/>
    <property type="molecule type" value="Genomic_DNA"/>
</dbReference>
<comment type="caution">
    <text evidence="5">The sequence shown here is derived from an EMBL/GenBank/DDBJ whole genome shotgun (WGS) entry which is preliminary data.</text>
</comment>
<dbReference type="PANTHER" id="PTHR43624:SF2">
    <property type="entry name" value="ELECTRON TRANSFER FLAVOPROTEIN-QUINONE OXIDOREDUCTASE YDIS-RELATED"/>
    <property type="match status" value="1"/>
</dbReference>
<name>T0XTZ5_9ZZZZ</name>
<keyword evidence="3" id="KW-0274">FAD</keyword>
<evidence type="ECO:0000256" key="4">
    <source>
        <dbReference type="ARBA" id="ARBA00023002"/>
    </source>
</evidence>
<dbReference type="SUPFAM" id="SSF51905">
    <property type="entry name" value="FAD/NAD(P)-binding domain"/>
    <property type="match status" value="1"/>
</dbReference>
<dbReference type="AlphaFoldDB" id="T0XTZ5"/>
<evidence type="ECO:0000313" key="5">
    <source>
        <dbReference type="EMBL" id="EQD26271.1"/>
    </source>
</evidence>
<evidence type="ECO:0000256" key="3">
    <source>
        <dbReference type="ARBA" id="ARBA00022827"/>
    </source>
</evidence>
<dbReference type="InterPro" id="IPR039651">
    <property type="entry name" value="FixC-like"/>
</dbReference>
<evidence type="ECO:0000256" key="2">
    <source>
        <dbReference type="ARBA" id="ARBA00022630"/>
    </source>
</evidence>
<proteinExistence type="predicted"/>
<accession>T0XTZ5</accession>
<reference evidence="5" key="1">
    <citation type="submission" date="2013-08" db="EMBL/GenBank/DDBJ databases">
        <authorList>
            <person name="Mendez C."/>
            <person name="Richter M."/>
            <person name="Ferrer M."/>
            <person name="Sanchez J."/>
        </authorList>
    </citation>
    <scope>NUCLEOTIDE SEQUENCE</scope>
</reference>
<dbReference type="SUPFAM" id="SSF54373">
    <property type="entry name" value="FAD-linked reductases, C-terminal domain"/>
    <property type="match status" value="1"/>
</dbReference>
<evidence type="ECO:0000256" key="1">
    <source>
        <dbReference type="ARBA" id="ARBA00001974"/>
    </source>
</evidence>
<dbReference type="GO" id="GO:0016491">
    <property type="term" value="F:oxidoreductase activity"/>
    <property type="evidence" value="ECO:0007669"/>
    <property type="project" value="UniProtKB-KW"/>
</dbReference>
<dbReference type="PANTHER" id="PTHR43624">
    <property type="entry name" value="ELECTRON TRANSFER FLAVOPROTEIN-QUINONE OXIDOREDUCTASE YDIS-RELATED"/>
    <property type="match status" value="1"/>
</dbReference>
<feature type="non-terminal residue" evidence="5">
    <location>
        <position position="192"/>
    </location>
</feature>
<keyword evidence="4" id="KW-0560">Oxidoreductase</keyword>
<sequence>AVINAADLRANNSTYSYNIMEQFVTHPFIAPYLEGGKVEEYSAHLVCEGGIRSVPRLSGDGYMIAGDSASLGFSNGLVIQGMNYAITSGIAAAEAAIEAKSKGNFSAASLHSYDEKLASNYVLEDMKNFKGIEGVTWSSLMHKAVPRIAEKVFFDMFYETGQPKRHLSEILLESAAGSGMSKSQLILEAYRA</sequence>